<feature type="compositionally biased region" description="Acidic residues" evidence="1">
    <location>
        <begin position="53"/>
        <end position="80"/>
    </location>
</feature>
<name>A0A3P7MHR9_ONCOC</name>
<evidence type="ECO:0000256" key="1">
    <source>
        <dbReference type="SAM" id="MobiDB-lite"/>
    </source>
</evidence>
<proteinExistence type="predicted"/>
<sequence>QTRRRPNTRKIPIFVNATAPGPMVVFGNMIGGNGRCKTGKMGKKEARFCILGNDDDNDGDNGNDDDGDDDGDGDCDNDII</sequence>
<dbReference type="AlphaFoldDB" id="A0A3P7MHR9"/>
<gene>
    <name evidence="2" type="ORF">NOO_LOCUS11392</name>
</gene>
<dbReference type="EMBL" id="UYRW01007869">
    <property type="protein sequence ID" value="VDM95921.1"/>
    <property type="molecule type" value="Genomic_DNA"/>
</dbReference>
<organism evidence="2 3">
    <name type="scientific">Onchocerca ochengi</name>
    <name type="common">Filarial nematode worm</name>
    <dbReference type="NCBI Taxonomy" id="42157"/>
    <lineage>
        <taxon>Eukaryota</taxon>
        <taxon>Metazoa</taxon>
        <taxon>Ecdysozoa</taxon>
        <taxon>Nematoda</taxon>
        <taxon>Chromadorea</taxon>
        <taxon>Rhabditida</taxon>
        <taxon>Spirurina</taxon>
        <taxon>Spiruromorpha</taxon>
        <taxon>Filarioidea</taxon>
        <taxon>Onchocercidae</taxon>
        <taxon>Onchocerca</taxon>
    </lineage>
</organism>
<evidence type="ECO:0000313" key="2">
    <source>
        <dbReference type="EMBL" id="VDM95921.1"/>
    </source>
</evidence>
<feature type="non-terminal residue" evidence="2">
    <location>
        <position position="1"/>
    </location>
</feature>
<keyword evidence="3" id="KW-1185">Reference proteome</keyword>
<accession>A0A3P7MHR9</accession>
<evidence type="ECO:0000313" key="3">
    <source>
        <dbReference type="Proteomes" id="UP000271087"/>
    </source>
</evidence>
<reference evidence="2 3" key="1">
    <citation type="submission" date="2018-08" db="EMBL/GenBank/DDBJ databases">
        <authorList>
            <person name="Laetsch R D."/>
            <person name="Stevens L."/>
            <person name="Kumar S."/>
            <person name="Blaxter L. M."/>
        </authorList>
    </citation>
    <scope>NUCLEOTIDE SEQUENCE [LARGE SCALE GENOMIC DNA]</scope>
</reference>
<feature type="region of interest" description="Disordered" evidence="1">
    <location>
        <begin position="52"/>
        <end position="80"/>
    </location>
</feature>
<dbReference type="Proteomes" id="UP000271087">
    <property type="component" value="Unassembled WGS sequence"/>
</dbReference>
<protein>
    <submittedName>
        <fullName evidence="2">Uncharacterized protein</fullName>
    </submittedName>
</protein>